<proteinExistence type="predicted"/>
<dbReference type="AlphaFoldDB" id="B6HSV5"/>
<gene>
    <name evidence="1" type="ORF">Pc22g17500</name>
    <name evidence="1" type="ORF">PCH_Pc22g17500</name>
</gene>
<evidence type="ECO:0000313" key="1">
    <source>
        <dbReference type="EMBL" id="CAP99038.1"/>
    </source>
</evidence>
<accession>B6HSV5</accession>
<evidence type="ECO:0000313" key="2">
    <source>
        <dbReference type="Proteomes" id="UP000000724"/>
    </source>
</evidence>
<dbReference type="EMBL" id="AM920437">
    <property type="protein sequence ID" value="CAP99038.1"/>
    <property type="molecule type" value="Genomic_DNA"/>
</dbReference>
<dbReference type="VEuPathDB" id="FungiDB:PCH_Pc22g17500"/>
<reference evidence="1 2" key="1">
    <citation type="journal article" date="2008" name="Nat. Biotechnol.">
        <title>Genome sequencing and analysis of the filamentous fungus Penicillium chrysogenum.</title>
        <authorList>
            <person name="van den Berg M.A."/>
            <person name="Albang R."/>
            <person name="Albermann K."/>
            <person name="Badger J.H."/>
            <person name="Daran J.-M."/>
            <person name="Driessen A.J.M."/>
            <person name="Garcia-Estrada C."/>
            <person name="Fedorova N.D."/>
            <person name="Harris D.M."/>
            <person name="Heijne W.H.M."/>
            <person name="Joardar V.S."/>
            <person name="Kiel J.A.K.W."/>
            <person name="Kovalchuk A."/>
            <person name="Martin J.F."/>
            <person name="Nierman W.C."/>
            <person name="Nijland J.G."/>
            <person name="Pronk J.T."/>
            <person name="Roubos J.A."/>
            <person name="van der Klei I.J."/>
            <person name="van Peij N.N.M.E."/>
            <person name="Veenhuis M."/>
            <person name="von Doehren H."/>
            <person name="Wagner C."/>
            <person name="Wortman J.R."/>
            <person name="Bovenberg R.A.L."/>
        </authorList>
    </citation>
    <scope>NUCLEOTIDE SEQUENCE [LARGE SCALE GENOMIC DNA]</scope>
    <source>
        <strain evidence="2">ATCC 28089 / DSM 1075 / NRRL 1951 / Wisconsin 54-1255</strain>
    </source>
</reference>
<protein>
    <submittedName>
        <fullName evidence="1">Uncharacterized protein</fullName>
    </submittedName>
</protein>
<dbReference type="HOGENOM" id="CLU_1896918_0_0_1"/>
<organism evidence="1 2">
    <name type="scientific">Penicillium rubens (strain ATCC 28089 / DSM 1075 / NRRL 1951 / Wisconsin 54-1255)</name>
    <name type="common">Penicillium chrysogenum</name>
    <dbReference type="NCBI Taxonomy" id="500485"/>
    <lineage>
        <taxon>Eukaryota</taxon>
        <taxon>Fungi</taxon>
        <taxon>Dikarya</taxon>
        <taxon>Ascomycota</taxon>
        <taxon>Pezizomycotina</taxon>
        <taxon>Eurotiomycetes</taxon>
        <taxon>Eurotiomycetidae</taxon>
        <taxon>Eurotiales</taxon>
        <taxon>Aspergillaceae</taxon>
        <taxon>Penicillium</taxon>
        <taxon>Penicillium chrysogenum species complex</taxon>
    </lineage>
</organism>
<dbReference type="Proteomes" id="UP000000724">
    <property type="component" value="Contig Pc00c22"/>
</dbReference>
<keyword evidence="2" id="KW-1185">Reference proteome</keyword>
<name>B6HSV5_PENRW</name>
<sequence>MYTQFGYSLVLNLLSLELSKSHNATYRLIQLTGQPASHTVCLSHLDITYSTDQLPLHMTRLVDKRSSGKVVSLHISDLFNMFTEVKKPDPHPGNHFSRIFVAVNDYPSGDILLGSKLALWGQLPRQDQGSVLDT</sequence>